<dbReference type="EMBL" id="SVCA01000001">
    <property type="protein sequence ID" value="MBE6084087.1"/>
    <property type="molecule type" value="Genomic_DNA"/>
</dbReference>
<accession>A0A927ZN41</accession>
<protein>
    <submittedName>
        <fullName evidence="3">Autotransporter domain-containing protein</fullName>
    </submittedName>
</protein>
<feature type="signal peptide" evidence="1">
    <location>
        <begin position="1"/>
        <end position="42"/>
    </location>
</feature>
<proteinExistence type="predicted"/>
<dbReference type="SUPFAM" id="SSF55486">
    <property type="entry name" value="Metalloproteases ('zincins'), catalytic domain"/>
    <property type="match status" value="1"/>
</dbReference>
<dbReference type="InterPro" id="IPR036709">
    <property type="entry name" value="Autotransporte_beta_dom_sf"/>
</dbReference>
<comment type="caution">
    <text evidence="3">The sequence shown here is derived from an EMBL/GenBank/DDBJ whole genome shotgun (WGS) entry which is preliminary data.</text>
</comment>
<dbReference type="Gene3D" id="2.40.128.130">
    <property type="entry name" value="Autotransporter beta-domain"/>
    <property type="match status" value="1"/>
</dbReference>
<keyword evidence="1" id="KW-0732">Signal</keyword>
<evidence type="ECO:0000313" key="4">
    <source>
        <dbReference type="Proteomes" id="UP000772151"/>
    </source>
</evidence>
<dbReference type="SMART" id="SM00869">
    <property type="entry name" value="Autotransporter"/>
    <property type="match status" value="1"/>
</dbReference>
<gene>
    <name evidence="3" type="ORF">E7203_01220</name>
</gene>
<dbReference type="Pfam" id="PF03797">
    <property type="entry name" value="Autotransporter"/>
    <property type="match status" value="1"/>
</dbReference>
<dbReference type="Proteomes" id="UP000772151">
    <property type="component" value="Unassembled WGS sequence"/>
</dbReference>
<feature type="chain" id="PRO_5037416619" evidence="1">
    <location>
        <begin position="43"/>
        <end position="1240"/>
    </location>
</feature>
<organism evidence="3 4">
    <name type="scientific">Selenomonas ruminantium</name>
    <dbReference type="NCBI Taxonomy" id="971"/>
    <lineage>
        <taxon>Bacteria</taxon>
        <taxon>Bacillati</taxon>
        <taxon>Bacillota</taxon>
        <taxon>Negativicutes</taxon>
        <taxon>Selenomonadales</taxon>
        <taxon>Selenomonadaceae</taxon>
        <taxon>Selenomonas</taxon>
    </lineage>
</organism>
<feature type="domain" description="Autotransporter" evidence="2">
    <location>
        <begin position="973"/>
        <end position="1240"/>
    </location>
</feature>
<evidence type="ECO:0000256" key="1">
    <source>
        <dbReference type="SAM" id="SignalP"/>
    </source>
</evidence>
<dbReference type="InterPro" id="IPR005546">
    <property type="entry name" value="Autotransporte_beta"/>
</dbReference>
<reference evidence="3" key="1">
    <citation type="submission" date="2019-04" db="EMBL/GenBank/DDBJ databases">
        <title>Evolution of Biomass-Degrading Anaerobic Consortia Revealed by Metagenomics.</title>
        <authorList>
            <person name="Peng X."/>
        </authorList>
    </citation>
    <scope>NUCLEOTIDE SEQUENCE</scope>
    <source>
        <strain evidence="3">SIG242</strain>
    </source>
</reference>
<dbReference type="SUPFAM" id="SSF103515">
    <property type="entry name" value="Autotransporter"/>
    <property type="match status" value="1"/>
</dbReference>
<evidence type="ECO:0000259" key="2">
    <source>
        <dbReference type="PROSITE" id="PS51208"/>
    </source>
</evidence>
<evidence type="ECO:0000313" key="3">
    <source>
        <dbReference type="EMBL" id="MBE6084087.1"/>
    </source>
</evidence>
<sequence>MYMIYKKRVRNMKQKRNFATKQIYALTAAVLSSLAMPLTCGATETESPYFATEYSKYGGKTFAEIRFMAPKEGGEGYGIGAGGASGWLIAPPTYRLNDTLIKATLDSTAYWTDIIAPGAENTTPWQIFVSTDNRQNASAGTYSIDSDGINKSSSSSSKDGAFYLGEQLQEGAKIMPLTYGEAKDGVLPKGRYTFSDVTIGRHMGANRDGAIKGWWIDANTVLPTNEQATDFVGTFRHELGHALGISCAGTEKDDGWYFDDIITDGSWTLHLRDKDGRAAEAGMRISEEQDEKAFVVENVSKKEASQDDEDSQDDEGSVYAYFYGDHVTEALGGAKFFGRSALPVNGWEKKTDGSGEYKFEGSHLQTSGMMSHREYSNYTTFLEVELAVMQDLGYKLDRKALYGRSIYGNGGTIVNNQGYFARNDDGTDYLADTYSLVPLGIGLHIYGSDNEVTQNADIMTAGAGAVGVRVDGTDNELIVPEDTEIHADGLRGNGLLIAYGRNHTIDQAGTVTARGEGGTGVRFDFGSSTNGADDEYRGSYIRYKREVQSWDKATKEIPAGTITSAENLVLNDMDANTYNANKDELDGPLVEQYNLSGTLIGDENAIYIAKNAFVKEININEGASIQGNITSDWKQFYASECEGAYNGVKGDGSDALKIQYMGTSYDYNAYIPDLVTNLNFNTDLYYGGNITGEDNMKMNVKAGTLTYEGTANVVNVQVEKDAALLGGKYTVNAMDGFTDTTGQLINHGTIGASSANTNMEIKGKSVSDGKLVSNGNLQAYGGGEKGQIIVNGDADITGSTVTAYNMLPGEQNKPVLTANNITGSETITNLAKEAPVSGMLNAQGKISGNTITVDTMAANNLGTTDAAVNNTYNAVMNMYDGLGDEKFQKGELRKLFSLEPETAAKALTDISSPNAAQGISMTQTSTVTSHILSTRLAEAYAMNNIDVRVPVSNLADNKDSTVNEGLKLQAKVDLPVENNIWFKTAKNWGELKGGANYHGTTFALGYDKAVGKNWRVGGFVSYGNSSFAAGSASSTVQDTRLGVYAGYKRGPHEGYVYLNHGWLKHDLSRGITDIGTAKADYNSHILELGGEYKYDLQANKVATWHVSPYVNMQLSHLWQDGYKENDVGTVGQRVNSAGNTYFATGLGVEFKRYLNRGSYAMRLGVKHAFSGANPRVTFGLVGGGPSVFEMRGQQDKTHLVMSISGETEFKPGWSVSGDAAFARGSHDRDIMCAVTLRRMW</sequence>
<name>A0A927ZN41_SELRU</name>
<dbReference type="PROSITE" id="PS51208">
    <property type="entry name" value="AUTOTRANSPORTER"/>
    <property type="match status" value="1"/>
</dbReference>
<dbReference type="AlphaFoldDB" id="A0A927ZN41"/>